<dbReference type="Pfam" id="PF09848">
    <property type="entry name" value="SLFN-g3_helicase"/>
    <property type="match status" value="1"/>
</dbReference>
<reference evidence="3" key="2">
    <citation type="submission" date="2020-09" db="EMBL/GenBank/DDBJ databases">
        <authorList>
            <person name="Sun Q."/>
            <person name="Zhou Y."/>
        </authorList>
    </citation>
    <scope>NUCLEOTIDE SEQUENCE</scope>
    <source>
        <strain evidence="3">CGMCC 1.3617</strain>
    </source>
</reference>
<sequence>MKAWLSLSVAAFAALSARDVAARLAYAQASRHATLELAQRHAWEAEAALLHVALREADPSWRVLFECDLLRLEKRADVVVVTDRAILVLEFKHGARAFEAQDLRQAEDYALDLHDFHAGSRAHPVVPILVATEAPPARFDPPLIWHGVTPVLRGNGAQLGTLIAAVQAGIGVPAKPLDPTAWESGPYRPVPTVLEAATLLYRRNSVAEIAAARADAPNLTRTAAAIERAIARAQAEGVHLVVFVTGIPGAGKTLCGLNVVFGALRSHGAAFLSGNVPLVTVLREALARDAAPSGGRTLQAARRQAQTALQNVHRFLEQYVIHAEHIPEARVIVFDEAQRAWDEAQATRDTQRRVSHLTMSEPAHALQIMGRHAGWSVIIALIGGGQEINTGEAGLAEWGRVIAADPRWRAIAAPRTITGADPAQRLADGARDWIALDPDLDLTLPMRSVREAAGSPWVDAVLRGAATEAAAIATEAGGVPFLLTRDLDAMRHGLRRFGRGLRRAGLVASAGARRLRADGLGVQVPEVADWFLNRWPDIRSSEALETFATEYDCQGLELDVVGLAWGGDLVRATEGWRPRRFAGHRWFQVRGAEERRFILNTYRVLLTRARYETVLWVPRGSLAGEAFHDATRDAAELDAIADFLLACGTQPLEALPPVPAHVEIARLL</sequence>
<dbReference type="Proteomes" id="UP000661507">
    <property type="component" value="Unassembled WGS sequence"/>
</dbReference>
<accession>A0A917KU07</accession>
<evidence type="ECO:0000259" key="2">
    <source>
        <dbReference type="Pfam" id="PF09848"/>
    </source>
</evidence>
<dbReference type="InterPro" id="IPR018647">
    <property type="entry name" value="SLFN_3-like_DNA/RNA_helicase"/>
</dbReference>
<evidence type="ECO:0000313" key="3">
    <source>
        <dbReference type="EMBL" id="GGJ29460.1"/>
    </source>
</evidence>
<dbReference type="SUPFAM" id="SSF52540">
    <property type="entry name" value="P-loop containing nucleoside triphosphate hydrolases"/>
    <property type="match status" value="1"/>
</dbReference>
<dbReference type="Gene3D" id="3.40.50.300">
    <property type="entry name" value="P-loop containing nucleotide triphosphate hydrolases"/>
    <property type="match status" value="1"/>
</dbReference>
<comment type="caution">
    <text evidence="3">The sequence shown here is derived from an EMBL/GenBank/DDBJ whole genome shotgun (WGS) entry which is preliminary data.</text>
</comment>
<evidence type="ECO:0000313" key="4">
    <source>
        <dbReference type="Proteomes" id="UP000661507"/>
    </source>
</evidence>
<proteinExistence type="predicted"/>
<organism evidence="3 4">
    <name type="scientific">Neoroseomonas lacus</name>
    <dbReference type="NCBI Taxonomy" id="287609"/>
    <lineage>
        <taxon>Bacteria</taxon>
        <taxon>Pseudomonadati</taxon>
        <taxon>Pseudomonadota</taxon>
        <taxon>Alphaproteobacteria</taxon>
        <taxon>Acetobacterales</taxon>
        <taxon>Acetobacteraceae</taxon>
        <taxon>Neoroseomonas</taxon>
    </lineage>
</organism>
<feature type="signal peptide" evidence="1">
    <location>
        <begin position="1"/>
        <end position="21"/>
    </location>
</feature>
<keyword evidence="4" id="KW-1185">Reference proteome</keyword>
<dbReference type="RefSeq" id="WP_188970135.1">
    <property type="nucleotide sequence ID" value="NZ_BMKW01000010.1"/>
</dbReference>
<protein>
    <recommendedName>
        <fullName evidence="2">Schlafen group 3-like DNA/RNA helicase domain-containing protein</fullName>
    </recommendedName>
</protein>
<dbReference type="EMBL" id="BMKW01000010">
    <property type="protein sequence ID" value="GGJ29460.1"/>
    <property type="molecule type" value="Genomic_DNA"/>
</dbReference>
<dbReference type="InterPro" id="IPR027417">
    <property type="entry name" value="P-loop_NTPase"/>
</dbReference>
<feature type="chain" id="PRO_5036780714" description="Schlafen group 3-like DNA/RNA helicase domain-containing protein" evidence="1">
    <location>
        <begin position="22"/>
        <end position="668"/>
    </location>
</feature>
<feature type="domain" description="Schlafen group 3-like DNA/RNA helicase" evidence="2">
    <location>
        <begin position="241"/>
        <end position="618"/>
    </location>
</feature>
<dbReference type="AlphaFoldDB" id="A0A917KU07"/>
<gene>
    <name evidence="3" type="ORF">GCM10011320_40940</name>
</gene>
<keyword evidence="1" id="KW-0732">Signal</keyword>
<evidence type="ECO:0000256" key="1">
    <source>
        <dbReference type="SAM" id="SignalP"/>
    </source>
</evidence>
<name>A0A917KU07_9PROT</name>
<reference evidence="3" key="1">
    <citation type="journal article" date="2014" name="Int. J. Syst. Evol. Microbiol.">
        <title>Complete genome sequence of Corynebacterium casei LMG S-19264T (=DSM 44701T), isolated from a smear-ripened cheese.</title>
        <authorList>
            <consortium name="US DOE Joint Genome Institute (JGI-PGF)"/>
            <person name="Walter F."/>
            <person name="Albersmeier A."/>
            <person name="Kalinowski J."/>
            <person name="Ruckert C."/>
        </authorList>
    </citation>
    <scope>NUCLEOTIDE SEQUENCE</scope>
    <source>
        <strain evidence="3">CGMCC 1.3617</strain>
    </source>
</reference>